<dbReference type="RefSeq" id="WP_145806078.1">
    <property type="nucleotide sequence ID" value="NZ_VIVK01000001.1"/>
</dbReference>
<comment type="caution">
    <text evidence="1">The sequence shown here is derived from an EMBL/GenBank/DDBJ whole genome shotgun (WGS) entry which is preliminary data.</text>
</comment>
<sequence length="98" mass="10439">MPELFQRFSGMADAGQMQNNNSNDRRMFAEDELRATQALTDVDWTDQAGADLVAATHQEFVQTSAAADHQSAQGRAYNQCAADGAGTLSKCVGIAASL</sequence>
<gene>
    <name evidence="1" type="ORF">FB561_2436</name>
</gene>
<dbReference type="OrthoDB" id="9961051at2"/>
<proteinExistence type="predicted"/>
<accession>A0A561BR33</accession>
<dbReference type="EMBL" id="VIVK01000001">
    <property type="protein sequence ID" value="TWD81324.1"/>
    <property type="molecule type" value="Genomic_DNA"/>
</dbReference>
<keyword evidence="2" id="KW-1185">Reference proteome</keyword>
<dbReference type="Proteomes" id="UP000318380">
    <property type="component" value="Unassembled WGS sequence"/>
</dbReference>
<evidence type="ECO:0000313" key="1">
    <source>
        <dbReference type="EMBL" id="TWD81324.1"/>
    </source>
</evidence>
<protein>
    <submittedName>
        <fullName evidence="1">Uncharacterized protein</fullName>
    </submittedName>
</protein>
<organism evidence="1 2">
    <name type="scientific">Kribbella amoyensis</name>
    <dbReference type="NCBI Taxonomy" id="996641"/>
    <lineage>
        <taxon>Bacteria</taxon>
        <taxon>Bacillati</taxon>
        <taxon>Actinomycetota</taxon>
        <taxon>Actinomycetes</taxon>
        <taxon>Propionibacteriales</taxon>
        <taxon>Kribbellaceae</taxon>
        <taxon>Kribbella</taxon>
    </lineage>
</organism>
<reference evidence="1 2" key="1">
    <citation type="submission" date="2019-06" db="EMBL/GenBank/DDBJ databases">
        <title>Sequencing the genomes of 1000 actinobacteria strains.</title>
        <authorList>
            <person name="Klenk H.-P."/>
        </authorList>
    </citation>
    <scope>NUCLEOTIDE SEQUENCE [LARGE SCALE GENOMIC DNA]</scope>
    <source>
        <strain evidence="1 2">DSM 24683</strain>
    </source>
</reference>
<dbReference type="AlphaFoldDB" id="A0A561BR33"/>
<name>A0A561BR33_9ACTN</name>
<evidence type="ECO:0000313" key="2">
    <source>
        <dbReference type="Proteomes" id="UP000318380"/>
    </source>
</evidence>